<gene>
    <name evidence="3" type="ORF">DXI23_18780</name>
</gene>
<feature type="transmembrane region" description="Helical" evidence="2">
    <location>
        <begin position="92"/>
        <end position="113"/>
    </location>
</feature>
<feature type="transmembrane region" description="Helical" evidence="2">
    <location>
        <begin position="12"/>
        <end position="33"/>
    </location>
</feature>
<keyword evidence="2" id="KW-0472">Membrane</keyword>
<evidence type="ECO:0000313" key="4">
    <source>
        <dbReference type="Proteomes" id="UP000256431"/>
    </source>
</evidence>
<sequence>MLQLFNKLSLAFGHVTGFLSLGIFFIATAAIAVSSYVLLVSAPFEYSDGQDDIALADLIALALLALATWRYFRRGRESQTPLWPLLKRLAFILTFVTLLLLSALGIMASILFVEPDLANEQLAGGADDLMLYGVFSIFIVAIYGATPLPPLSYQTDPEGNPMPGRQEAKNSGNSSEPEPPTLNPSAENNL</sequence>
<dbReference type="RefSeq" id="WP_104272005.1">
    <property type="nucleotide sequence ID" value="NZ_PSSW01000013.1"/>
</dbReference>
<organism evidence="3 4">
    <name type="scientific">Marinobacter flavimaris</name>
    <dbReference type="NCBI Taxonomy" id="262076"/>
    <lineage>
        <taxon>Bacteria</taxon>
        <taxon>Pseudomonadati</taxon>
        <taxon>Pseudomonadota</taxon>
        <taxon>Gammaproteobacteria</taxon>
        <taxon>Pseudomonadales</taxon>
        <taxon>Marinobacteraceae</taxon>
        <taxon>Marinobacter</taxon>
    </lineage>
</organism>
<feature type="transmembrane region" description="Helical" evidence="2">
    <location>
        <begin position="129"/>
        <end position="146"/>
    </location>
</feature>
<feature type="region of interest" description="Disordered" evidence="1">
    <location>
        <begin position="153"/>
        <end position="190"/>
    </location>
</feature>
<protein>
    <submittedName>
        <fullName evidence="3">Uncharacterized protein</fullName>
    </submittedName>
</protein>
<dbReference type="AlphaFoldDB" id="A0A3D8GXW8"/>
<comment type="caution">
    <text evidence="3">The sequence shown here is derived from an EMBL/GenBank/DDBJ whole genome shotgun (WGS) entry which is preliminary data.</text>
</comment>
<evidence type="ECO:0000256" key="1">
    <source>
        <dbReference type="SAM" id="MobiDB-lite"/>
    </source>
</evidence>
<evidence type="ECO:0000313" key="3">
    <source>
        <dbReference type="EMBL" id="RDU39307.1"/>
    </source>
</evidence>
<reference evidence="3 4" key="1">
    <citation type="submission" date="2018-08" db="EMBL/GenBank/DDBJ databases">
        <title>Genome sequence of Marinobacter flavimaris KCTC 12185.</title>
        <authorList>
            <person name="Chun J."/>
            <person name="Kim B.-Y."/>
            <person name="Choi S.-B."/>
            <person name="Kwak M.-J."/>
        </authorList>
    </citation>
    <scope>NUCLEOTIDE SEQUENCE [LARGE SCALE GENOMIC DNA]</scope>
    <source>
        <strain evidence="3 4">KCTC 12185</strain>
    </source>
</reference>
<name>A0A3D8GXW8_9GAMM</name>
<dbReference type="EMBL" id="QRDH01000012">
    <property type="protein sequence ID" value="RDU39307.1"/>
    <property type="molecule type" value="Genomic_DNA"/>
</dbReference>
<proteinExistence type="predicted"/>
<keyword evidence="4" id="KW-1185">Reference proteome</keyword>
<evidence type="ECO:0000256" key="2">
    <source>
        <dbReference type="SAM" id="Phobius"/>
    </source>
</evidence>
<feature type="transmembrane region" description="Helical" evidence="2">
    <location>
        <begin position="53"/>
        <end position="72"/>
    </location>
</feature>
<keyword evidence="2" id="KW-0812">Transmembrane</keyword>
<accession>A0A3D8GXW8</accession>
<keyword evidence="2" id="KW-1133">Transmembrane helix</keyword>
<dbReference type="Proteomes" id="UP000256431">
    <property type="component" value="Unassembled WGS sequence"/>
</dbReference>